<sequence length="237" mass="24813">MPARTDELTDDAPATSRRGRRFTAWPLWATVAGALGLFTLFSETRADSHGSDFAYPITAEDVASLSHSTFRLAGITGYLTVLALLVFAALWRQRVERRYPGSLGAALVTVGVVATSGLVALTSGWRGALGNYLPGGLEEGSYDPHGLLGYYMMNDFSPYIAWVPLLAAAFGLAWMGLREGLVSRGLGVLAGLLAVALLTATFLTGVPGLPGMSIIGLVVGGIWLAVGRNAVIRGSAG</sequence>
<dbReference type="RefSeq" id="WP_208055435.1">
    <property type="nucleotide sequence ID" value="NZ_JAGEMK010000003.1"/>
</dbReference>
<feature type="transmembrane region" description="Helical" evidence="1">
    <location>
        <begin position="186"/>
        <end position="206"/>
    </location>
</feature>
<keyword evidence="1" id="KW-1133">Transmembrane helix</keyword>
<evidence type="ECO:0008006" key="4">
    <source>
        <dbReference type="Google" id="ProtNLM"/>
    </source>
</evidence>
<keyword evidence="1" id="KW-0472">Membrane</keyword>
<organism evidence="2 3">
    <name type="scientific">Actinotalea soli</name>
    <dbReference type="NCBI Taxonomy" id="2819234"/>
    <lineage>
        <taxon>Bacteria</taxon>
        <taxon>Bacillati</taxon>
        <taxon>Actinomycetota</taxon>
        <taxon>Actinomycetes</taxon>
        <taxon>Micrococcales</taxon>
        <taxon>Cellulomonadaceae</taxon>
        <taxon>Actinotalea</taxon>
    </lineage>
</organism>
<evidence type="ECO:0000256" key="1">
    <source>
        <dbReference type="SAM" id="Phobius"/>
    </source>
</evidence>
<feature type="transmembrane region" description="Helical" evidence="1">
    <location>
        <begin position="22"/>
        <end position="41"/>
    </location>
</feature>
<reference evidence="2" key="1">
    <citation type="submission" date="2021-03" db="EMBL/GenBank/DDBJ databases">
        <title>Actinotalea soli sp. nov., isolated from soil.</title>
        <authorList>
            <person name="Ping W."/>
            <person name="Zhang J."/>
        </authorList>
    </citation>
    <scope>NUCLEOTIDE SEQUENCE</scope>
    <source>
        <strain evidence="2">BY-33</strain>
    </source>
</reference>
<gene>
    <name evidence="2" type="ORF">J4G33_08140</name>
</gene>
<keyword evidence="3" id="KW-1185">Reference proteome</keyword>
<dbReference type="Proteomes" id="UP000664209">
    <property type="component" value="Unassembled WGS sequence"/>
</dbReference>
<name>A0A939LPV5_9CELL</name>
<protein>
    <recommendedName>
        <fullName evidence="4">DUF4386 family protein</fullName>
    </recommendedName>
</protein>
<accession>A0A939LPV5</accession>
<feature type="transmembrane region" description="Helical" evidence="1">
    <location>
        <begin position="70"/>
        <end position="91"/>
    </location>
</feature>
<dbReference type="AlphaFoldDB" id="A0A939LPV5"/>
<evidence type="ECO:0000313" key="3">
    <source>
        <dbReference type="Proteomes" id="UP000664209"/>
    </source>
</evidence>
<feature type="transmembrane region" description="Helical" evidence="1">
    <location>
        <begin position="156"/>
        <end position="174"/>
    </location>
</feature>
<comment type="caution">
    <text evidence="2">The sequence shown here is derived from an EMBL/GenBank/DDBJ whole genome shotgun (WGS) entry which is preliminary data.</text>
</comment>
<evidence type="ECO:0000313" key="2">
    <source>
        <dbReference type="EMBL" id="MBO1751768.1"/>
    </source>
</evidence>
<feature type="transmembrane region" description="Helical" evidence="1">
    <location>
        <begin position="212"/>
        <end position="231"/>
    </location>
</feature>
<feature type="transmembrane region" description="Helical" evidence="1">
    <location>
        <begin position="103"/>
        <end position="125"/>
    </location>
</feature>
<dbReference type="EMBL" id="JAGEMK010000003">
    <property type="protein sequence ID" value="MBO1751768.1"/>
    <property type="molecule type" value="Genomic_DNA"/>
</dbReference>
<proteinExistence type="predicted"/>
<keyword evidence="1" id="KW-0812">Transmembrane</keyword>